<protein>
    <recommendedName>
        <fullName evidence="6">Glycoside hydrolase family 76 protein</fullName>
    </recommendedName>
</protein>
<evidence type="ECO:0000256" key="3">
    <source>
        <dbReference type="SAM" id="SignalP"/>
    </source>
</evidence>
<name>A0AAD5V6B8_9APHY</name>
<evidence type="ECO:0008006" key="6">
    <source>
        <dbReference type="Google" id="ProtNLM"/>
    </source>
</evidence>
<keyword evidence="3" id="KW-0732">Signal</keyword>
<evidence type="ECO:0000313" key="4">
    <source>
        <dbReference type="EMBL" id="KAJ3483314.1"/>
    </source>
</evidence>
<feature type="chain" id="PRO_5042088798" description="Glycoside hydrolase family 76 protein" evidence="3">
    <location>
        <begin position="28"/>
        <end position="650"/>
    </location>
</feature>
<keyword evidence="2" id="KW-1133">Transmembrane helix</keyword>
<dbReference type="EMBL" id="JANAWD010000233">
    <property type="protein sequence ID" value="KAJ3483314.1"/>
    <property type="molecule type" value="Genomic_DNA"/>
</dbReference>
<keyword evidence="2" id="KW-0812">Transmembrane</keyword>
<dbReference type="InterPro" id="IPR008928">
    <property type="entry name" value="6-hairpin_glycosidase_sf"/>
</dbReference>
<reference evidence="4" key="1">
    <citation type="submission" date="2022-07" db="EMBL/GenBank/DDBJ databases">
        <title>Genome Sequence of Physisporinus lineatus.</title>
        <authorList>
            <person name="Buettner E."/>
        </authorList>
    </citation>
    <scope>NUCLEOTIDE SEQUENCE</scope>
    <source>
        <strain evidence="4">VT162</strain>
    </source>
</reference>
<feature type="compositionally biased region" description="Basic and acidic residues" evidence="1">
    <location>
        <begin position="582"/>
        <end position="592"/>
    </location>
</feature>
<evidence type="ECO:0000313" key="5">
    <source>
        <dbReference type="Proteomes" id="UP001212997"/>
    </source>
</evidence>
<evidence type="ECO:0000256" key="1">
    <source>
        <dbReference type="SAM" id="MobiDB-lite"/>
    </source>
</evidence>
<dbReference type="Gene3D" id="1.50.10.20">
    <property type="match status" value="1"/>
</dbReference>
<proteinExistence type="predicted"/>
<sequence>MRFSLSHRFQLLDLFYLLLLYSIPVSSQDYSVPATWREPTSNSTKSERNAIAVDVINSVYPLLHIDPPTGLQEWYTHAASLVSAVAAHDALMSTTKNQEWVIQTLKSVAQRNAGFYDISFHLWHLAAMKAYQAYNDSIMLDFAKGGWTETTKYLITAENAANGTHPFRNVTFYGTCGGNSTAGGLFLEFQLLAISSLETYIDTSLSAYLFEETRDRNYSTAAELAAQFIKTQLFNGSIVFNNITLSNCQVNVSVLTHSTGYFLEGLSVHANATGNSTWNNFLNQLSSTTVRSPGWALSDGVITESSRTDPVGTDDNDFRFPLKGSYNVIYRSVWSELTTLPGILIRGLFETWKRTTDSQLALLISSYITVQINALLELAKSSASRNQFSPSWPGPRSDDLLPLGQLAALDVFNAGIGIAAKNSDPTMTSVVGNTDPTNTPADENPNSTQTPVDRKSSHTKISKTVITAISVSVGVCAALLLCIYFRMKKAPRGDVNLPPVCADFPFPVERENPIHAEAPHVPPLSVVASARGYGELHQQSRENNQTSGHFPRDEKIRTENHALGERPEHAQFQGSMTYVEESSYRTDTHVASESRISGVETSNVPSSVPQDPAAIPELLQRLNMAIANLPHSTSGIQEGEGDQPPGYYAL</sequence>
<keyword evidence="5" id="KW-1185">Reference proteome</keyword>
<feature type="region of interest" description="Disordered" evidence="1">
    <location>
        <begin position="579"/>
        <end position="611"/>
    </location>
</feature>
<feature type="signal peptide" evidence="3">
    <location>
        <begin position="1"/>
        <end position="27"/>
    </location>
</feature>
<dbReference type="SUPFAM" id="SSF48208">
    <property type="entry name" value="Six-hairpin glycosidases"/>
    <property type="match status" value="1"/>
</dbReference>
<comment type="caution">
    <text evidence="4">The sequence shown here is derived from an EMBL/GenBank/DDBJ whole genome shotgun (WGS) entry which is preliminary data.</text>
</comment>
<keyword evidence="2" id="KW-0472">Membrane</keyword>
<feature type="transmembrane region" description="Helical" evidence="2">
    <location>
        <begin position="465"/>
        <end position="485"/>
    </location>
</feature>
<feature type="compositionally biased region" description="Polar residues" evidence="1">
    <location>
        <begin position="425"/>
        <end position="451"/>
    </location>
</feature>
<gene>
    <name evidence="4" type="ORF">NLI96_g6397</name>
</gene>
<dbReference type="AlphaFoldDB" id="A0AAD5V6B8"/>
<accession>A0AAD5V6B8</accession>
<dbReference type="Proteomes" id="UP001212997">
    <property type="component" value="Unassembled WGS sequence"/>
</dbReference>
<evidence type="ECO:0000256" key="2">
    <source>
        <dbReference type="SAM" id="Phobius"/>
    </source>
</evidence>
<organism evidence="4 5">
    <name type="scientific">Meripilus lineatus</name>
    <dbReference type="NCBI Taxonomy" id="2056292"/>
    <lineage>
        <taxon>Eukaryota</taxon>
        <taxon>Fungi</taxon>
        <taxon>Dikarya</taxon>
        <taxon>Basidiomycota</taxon>
        <taxon>Agaricomycotina</taxon>
        <taxon>Agaricomycetes</taxon>
        <taxon>Polyporales</taxon>
        <taxon>Meripilaceae</taxon>
        <taxon>Meripilus</taxon>
    </lineage>
</organism>
<feature type="compositionally biased region" description="Polar residues" evidence="1">
    <location>
        <begin position="593"/>
        <end position="609"/>
    </location>
</feature>
<feature type="region of interest" description="Disordered" evidence="1">
    <location>
        <begin position="425"/>
        <end position="456"/>
    </location>
</feature>
<dbReference type="GO" id="GO:0005975">
    <property type="term" value="P:carbohydrate metabolic process"/>
    <property type="evidence" value="ECO:0007669"/>
    <property type="project" value="InterPro"/>
</dbReference>